<protein>
    <submittedName>
        <fullName evidence="2">Unnamed protein product</fullName>
    </submittedName>
</protein>
<sequence length="288" mass="31862">MDFLNKAKQAAEKYSGGSSSSSNSNKKSDSIFSKAMGAAEKYHAKEKVAEFAQKRVAKREVEKHQAGYVEKKDKSTVDKAVEAAEDFLAKQSQPKPQHSGAKKDNQMEDILGKAKEAAAKGVLLSRGSQDWIHFRFCHLTLTASSSSSQSTMASILDKAKEAAEKYTGGSHEKKDESKLHHLKHKAEKMAMKHAAKNYAEDHGFSKKKHHDNQDESLLDKAKEAVGKVTGHGDSHKKDNQDESVLDKAKEMVGKYTGHGDSHSHKKDKDDDSILDKAKEAVEKYTKKH</sequence>
<feature type="region of interest" description="Disordered" evidence="1">
    <location>
        <begin position="86"/>
        <end position="112"/>
    </location>
</feature>
<evidence type="ECO:0000313" key="3">
    <source>
        <dbReference type="Proteomes" id="UP001165083"/>
    </source>
</evidence>
<comment type="caution">
    <text evidence="2">The sequence shown here is derived from an EMBL/GenBank/DDBJ whole genome shotgun (WGS) entry which is preliminary data.</text>
</comment>
<keyword evidence="3" id="KW-1185">Reference proteome</keyword>
<dbReference type="Proteomes" id="UP001165083">
    <property type="component" value="Unassembled WGS sequence"/>
</dbReference>
<dbReference type="OrthoDB" id="165996at2759"/>
<feature type="region of interest" description="Disordered" evidence="1">
    <location>
        <begin position="144"/>
        <end position="288"/>
    </location>
</feature>
<feature type="compositionally biased region" description="Basic and acidic residues" evidence="1">
    <location>
        <begin position="157"/>
        <end position="179"/>
    </location>
</feature>
<gene>
    <name evidence="2" type="ORF">Plil01_001625300</name>
</gene>
<organism evidence="2 3">
    <name type="scientific">Phytophthora lilii</name>
    <dbReference type="NCBI Taxonomy" id="2077276"/>
    <lineage>
        <taxon>Eukaryota</taxon>
        <taxon>Sar</taxon>
        <taxon>Stramenopiles</taxon>
        <taxon>Oomycota</taxon>
        <taxon>Peronosporomycetes</taxon>
        <taxon>Peronosporales</taxon>
        <taxon>Peronosporaceae</taxon>
        <taxon>Phytophthora</taxon>
    </lineage>
</organism>
<feature type="region of interest" description="Disordered" evidence="1">
    <location>
        <begin position="1"/>
        <end position="29"/>
    </location>
</feature>
<dbReference type="AlphaFoldDB" id="A0A9W7CQS7"/>
<evidence type="ECO:0000256" key="1">
    <source>
        <dbReference type="SAM" id="MobiDB-lite"/>
    </source>
</evidence>
<feature type="compositionally biased region" description="Basic and acidic residues" evidence="1">
    <location>
        <begin position="101"/>
        <end position="112"/>
    </location>
</feature>
<name>A0A9W7CQS7_9STRA</name>
<feature type="compositionally biased region" description="Low complexity" evidence="1">
    <location>
        <begin position="144"/>
        <end position="154"/>
    </location>
</feature>
<feature type="compositionally biased region" description="Basic residues" evidence="1">
    <location>
        <begin position="180"/>
        <end position="195"/>
    </location>
</feature>
<evidence type="ECO:0000313" key="2">
    <source>
        <dbReference type="EMBL" id="GMF39184.1"/>
    </source>
</evidence>
<dbReference type="EMBL" id="BSXW01001789">
    <property type="protein sequence ID" value="GMF39184.1"/>
    <property type="molecule type" value="Genomic_DNA"/>
</dbReference>
<feature type="compositionally biased region" description="Low complexity" evidence="1">
    <location>
        <begin position="15"/>
        <end position="25"/>
    </location>
</feature>
<accession>A0A9W7CQS7</accession>
<feature type="compositionally biased region" description="Basic and acidic residues" evidence="1">
    <location>
        <begin position="211"/>
        <end position="288"/>
    </location>
</feature>
<reference evidence="2" key="1">
    <citation type="submission" date="2023-04" db="EMBL/GenBank/DDBJ databases">
        <title>Phytophthora lilii NBRC 32176.</title>
        <authorList>
            <person name="Ichikawa N."/>
            <person name="Sato H."/>
            <person name="Tonouchi N."/>
        </authorList>
    </citation>
    <scope>NUCLEOTIDE SEQUENCE</scope>
    <source>
        <strain evidence="2">NBRC 32176</strain>
    </source>
</reference>
<proteinExistence type="predicted"/>